<evidence type="ECO:0000313" key="3">
    <source>
        <dbReference type="Proteomes" id="UP000320231"/>
    </source>
</evidence>
<keyword evidence="1" id="KW-0812">Transmembrane</keyword>
<organism evidence="2 3">
    <name type="scientific">Vreelandella sulfidaeris</name>
    <dbReference type="NCBI Taxonomy" id="115553"/>
    <lineage>
        <taxon>Bacteria</taxon>
        <taxon>Pseudomonadati</taxon>
        <taxon>Pseudomonadota</taxon>
        <taxon>Gammaproteobacteria</taxon>
        <taxon>Oceanospirillales</taxon>
        <taxon>Halomonadaceae</taxon>
        <taxon>Vreelandella</taxon>
    </lineage>
</organism>
<feature type="transmembrane region" description="Helical" evidence="1">
    <location>
        <begin position="44"/>
        <end position="62"/>
    </location>
</feature>
<protein>
    <submittedName>
        <fullName evidence="2">Uncharacterized protein</fullName>
    </submittedName>
</protein>
<dbReference type="Proteomes" id="UP000320231">
    <property type="component" value="Chromosome"/>
</dbReference>
<gene>
    <name evidence="2" type="ORF">HSBAA_48180</name>
</gene>
<dbReference type="KEGG" id="hsr:HSBAA_48180"/>
<feature type="transmembrane region" description="Helical" evidence="1">
    <location>
        <begin position="16"/>
        <end position="38"/>
    </location>
</feature>
<dbReference type="AlphaFoldDB" id="A0A455UBD8"/>
<evidence type="ECO:0000256" key="1">
    <source>
        <dbReference type="SAM" id="Phobius"/>
    </source>
</evidence>
<dbReference type="PANTHER" id="PTHR43849:SF2">
    <property type="entry name" value="BLL3936 PROTEIN"/>
    <property type="match status" value="1"/>
</dbReference>
<dbReference type="PANTHER" id="PTHR43849">
    <property type="entry name" value="BLL3936 PROTEIN"/>
    <property type="match status" value="1"/>
</dbReference>
<name>A0A455UBD8_9GAMM</name>
<evidence type="ECO:0000313" key="2">
    <source>
        <dbReference type="EMBL" id="BBI63512.1"/>
    </source>
</evidence>
<dbReference type="EMBL" id="AP019514">
    <property type="protein sequence ID" value="BBI63512.1"/>
    <property type="molecule type" value="Genomic_DNA"/>
</dbReference>
<accession>A0A455UBD8</accession>
<keyword evidence="1" id="KW-1133">Transmembrane helix</keyword>
<reference evidence="2 3" key="1">
    <citation type="journal article" date="2019" name="Microbiol. Resour. Announc.">
        <title>Complete Genome Sequence of Halomonas sulfidaeris Strain Esulfide1 Isolated from a Metal Sulfide Rock at a Depth of 2,200 Meters, Obtained Using Nanopore Sequencing.</title>
        <authorList>
            <person name="Saito M."/>
            <person name="Nishigata A."/>
            <person name="Galipon J."/>
            <person name="Arakawa K."/>
        </authorList>
    </citation>
    <scope>NUCLEOTIDE SEQUENCE [LARGE SCALE GENOMIC DNA]</scope>
    <source>
        <strain evidence="2 3">ATCC BAA-803</strain>
    </source>
</reference>
<sequence length="106" mass="11818">MDSIFFAESHRITQRITLLFPLETVDLLAASVLLALTIEATRRTVGFGLTSVVLVFVVYNLWGHGLPGALGFREVSYNHFLDIMMFTSDGLFGCRFASRRPMPSCS</sequence>
<proteinExistence type="predicted"/>
<keyword evidence="1" id="KW-0472">Membrane</keyword>